<reference evidence="3 4" key="1">
    <citation type="submission" date="2020-07" db="EMBL/GenBank/DDBJ databases">
        <title>Taxonomic proposal: Crassvirales, a new order of highly abundant and diverse bacterial viruses.</title>
        <authorList>
            <person name="Shkoporov A.N."/>
            <person name="Stockdale S.R."/>
            <person name="Guerin E."/>
            <person name="Ross R.P."/>
            <person name="Hill C."/>
        </authorList>
    </citation>
    <scope>NUCLEOTIDE SEQUENCE [LARGE SCALE GENOMIC DNA]</scope>
</reference>
<proteinExistence type="predicted"/>
<evidence type="ECO:0000259" key="2">
    <source>
        <dbReference type="SMART" id="SM00382"/>
    </source>
</evidence>
<dbReference type="InterPro" id="IPR003959">
    <property type="entry name" value="ATPase_AAA_core"/>
</dbReference>
<feature type="region of interest" description="Disordered" evidence="1">
    <location>
        <begin position="267"/>
        <end position="306"/>
    </location>
</feature>
<dbReference type="GO" id="GO:0005524">
    <property type="term" value="F:ATP binding"/>
    <property type="evidence" value="ECO:0007669"/>
    <property type="project" value="InterPro"/>
</dbReference>
<organism evidence="3 4">
    <name type="scientific">uncultured phage cr52_1</name>
    <dbReference type="NCBI Taxonomy" id="2772079"/>
    <lineage>
        <taxon>Viruses</taxon>
        <taxon>Duplodnaviria</taxon>
        <taxon>Heunggongvirae</taxon>
        <taxon>Uroviricota</taxon>
        <taxon>Caudoviricetes</taxon>
        <taxon>Crassvirales</taxon>
        <taxon>Suoliviridae</taxon>
        <taxon>Loutivirinae</taxon>
        <taxon>Buchavirus</taxon>
        <taxon>Buchavirus copri</taxon>
    </lineage>
</organism>
<evidence type="ECO:0000313" key="3">
    <source>
        <dbReference type="EMBL" id="QOR56658.1"/>
    </source>
</evidence>
<dbReference type="InterPro" id="IPR003593">
    <property type="entry name" value="AAA+_ATPase"/>
</dbReference>
<name>A0A7M1RQU9_9CAUD</name>
<accession>A0A7M1RQU9</accession>
<evidence type="ECO:0000313" key="4">
    <source>
        <dbReference type="Proteomes" id="UP000594150"/>
    </source>
</evidence>
<dbReference type="InterPro" id="IPR027417">
    <property type="entry name" value="P-loop_NTPase"/>
</dbReference>
<feature type="domain" description="AAA+ ATPase" evidence="2">
    <location>
        <begin position="79"/>
        <end position="193"/>
    </location>
</feature>
<dbReference type="EMBL" id="MT774395">
    <property type="protein sequence ID" value="QOR56658.1"/>
    <property type="molecule type" value="Genomic_DNA"/>
</dbReference>
<evidence type="ECO:0000256" key="1">
    <source>
        <dbReference type="SAM" id="MobiDB-lite"/>
    </source>
</evidence>
<dbReference type="GeneID" id="65130571"/>
<dbReference type="SUPFAM" id="SSF52540">
    <property type="entry name" value="P-loop containing nucleoside triphosphate hydrolases"/>
    <property type="match status" value="1"/>
</dbReference>
<dbReference type="Pfam" id="PF00004">
    <property type="entry name" value="AAA"/>
    <property type="match status" value="1"/>
</dbReference>
<feature type="compositionally biased region" description="Polar residues" evidence="1">
    <location>
        <begin position="267"/>
        <end position="280"/>
    </location>
</feature>
<dbReference type="Proteomes" id="UP000594150">
    <property type="component" value="Segment"/>
</dbReference>
<sequence>MAEFIKVGNEITVKPKLEGLAYELIKGKVYDLKFNRMEGKSYLVENGDLNMPKKLYKLDEDNNFINRVLTYFNSESSNQTTGVLLAGTKGTGKTMLSKRIALESNLPIIVVATDYPADKLNAFFKNFTTPVAIMFDEIEKNDYWWETKELLGFLDGVESTAKKLVLMTCNRAEKIDENFFDRCSRVRYFKQYEANSNSVFVRYMAEDKGVKNIDEVVDFINEYMKVKSFDNISAFLDEVVLFEDMPLTQIAKDMNISTKEIKEENKVSFQDTGSVSNEIQISDEDEEYTDNDEEDDSEFVTNESIF</sequence>
<keyword evidence="4" id="KW-1185">Reference proteome</keyword>
<dbReference type="RefSeq" id="YP_010112110.1">
    <property type="nucleotide sequence ID" value="NC_055888.1"/>
</dbReference>
<feature type="compositionally biased region" description="Acidic residues" evidence="1">
    <location>
        <begin position="281"/>
        <end position="298"/>
    </location>
</feature>
<protein>
    <submittedName>
        <fullName evidence="3">Non-ATPase regulatory subunit</fullName>
    </submittedName>
</protein>
<dbReference type="GO" id="GO:0016887">
    <property type="term" value="F:ATP hydrolysis activity"/>
    <property type="evidence" value="ECO:0007669"/>
    <property type="project" value="InterPro"/>
</dbReference>
<dbReference type="SMART" id="SM00382">
    <property type="entry name" value="AAA"/>
    <property type="match status" value="1"/>
</dbReference>
<dbReference type="Gene3D" id="3.40.50.300">
    <property type="entry name" value="P-loop containing nucleotide triphosphate hydrolases"/>
    <property type="match status" value="1"/>
</dbReference>
<dbReference type="KEGG" id="vg:65130571"/>